<dbReference type="SUPFAM" id="SSF48576">
    <property type="entry name" value="Terpenoid synthases"/>
    <property type="match status" value="1"/>
</dbReference>
<evidence type="ECO:0000313" key="2">
    <source>
        <dbReference type="Proteomes" id="UP001595379"/>
    </source>
</evidence>
<comment type="caution">
    <text evidence="1">The sequence shown here is derived from an EMBL/GenBank/DDBJ whole genome shotgun (WGS) entry which is preliminary data.</text>
</comment>
<sequence length="279" mass="29662">MSSEDNASDGHEFRVSDGELAALFAPVATRAALTGLHRWHEEIAALPLRITEPMIGAMRIEWHREAVEALFADPAVVRRNPVIEGLSLAVHHAGGPEMDELNAILDAHGADFEGRRFESLADLTDHATATDGRIARIAARMLDPGNHHPGAASAGGACGIVRLLRQFPLRAGRQLAAVPEDALGAAGLNAARLATGREAEAARVALEPVHLTAREALIAARADVRGVPVAQFPAVLPAALAAQSLKRLRRQADPYRPAEEAGPMARQVRLIRASLSGRI</sequence>
<dbReference type="RefSeq" id="WP_343163952.1">
    <property type="nucleotide sequence ID" value="NZ_JBHRSV010000001.1"/>
</dbReference>
<protein>
    <submittedName>
        <fullName evidence="1">Squalene/phytoene synthase family protein</fullName>
    </submittedName>
</protein>
<dbReference type="Gene3D" id="1.10.600.10">
    <property type="entry name" value="Farnesyl Diphosphate Synthase"/>
    <property type="match status" value="1"/>
</dbReference>
<keyword evidence="2" id="KW-1185">Reference proteome</keyword>
<gene>
    <name evidence="1" type="ORF">ACFOOR_03020</name>
</gene>
<dbReference type="Pfam" id="PF00494">
    <property type="entry name" value="SQS_PSY"/>
    <property type="match status" value="1"/>
</dbReference>
<organism evidence="1 2">
    <name type="scientific">Hyphobacterium vulgare</name>
    <dbReference type="NCBI Taxonomy" id="1736751"/>
    <lineage>
        <taxon>Bacteria</taxon>
        <taxon>Pseudomonadati</taxon>
        <taxon>Pseudomonadota</taxon>
        <taxon>Alphaproteobacteria</taxon>
        <taxon>Maricaulales</taxon>
        <taxon>Maricaulaceae</taxon>
        <taxon>Hyphobacterium</taxon>
    </lineage>
</organism>
<dbReference type="Proteomes" id="UP001595379">
    <property type="component" value="Unassembled WGS sequence"/>
</dbReference>
<dbReference type="EMBL" id="JBHRSV010000001">
    <property type="protein sequence ID" value="MFC2925071.1"/>
    <property type="molecule type" value="Genomic_DNA"/>
</dbReference>
<name>A0ABV6ZUG0_9PROT</name>
<dbReference type="InterPro" id="IPR008949">
    <property type="entry name" value="Isoprenoid_synthase_dom_sf"/>
</dbReference>
<dbReference type="InterPro" id="IPR002060">
    <property type="entry name" value="Squ/phyt_synthse"/>
</dbReference>
<accession>A0ABV6ZUG0</accession>
<reference evidence="2" key="1">
    <citation type="journal article" date="2019" name="Int. J. Syst. Evol. Microbiol.">
        <title>The Global Catalogue of Microorganisms (GCM) 10K type strain sequencing project: providing services to taxonomists for standard genome sequencing and annotation.</title>
        <authorList>
            <consortium name="The Broad Institute Genomics Platform"/>
            <consortium name="The Broad Institute Genome Sequencing Center for Infectious Disease"/>
            <person name="Wu L."/>
            <person name="Ma J."/>
        </authorList>
    </citation>
    <scope>NUCLEOTIDE SEQUENCE [LARGE SCALE GENOMIC DNA]</scope>
    <source>
        <strain evidence="2">KCTC 52487</strain>
    </source>
</reference>
<evidence type="ECO:0000313" key="1">
    <source>
        <dbReference type="EMBL" id="MFC2925071.1"/>
    </source>
</evidence>
<proteinExistence type="predicted"/>